<reference evidence="3" key="1">
    <citation type="submission" date="2021-07" db="EMBL/GenBank/DDBJ databases">
        <title>Aureisphaera sp. CAU 1614 isolated from sea sediment.</title>
        <authorList>
            <person name="Kim W."/>
        </authorList>
    </citation>
    <scope>NUCLEOTIDE SEQUENCE</scope>
    <source>
        <strain evidence="3">CAU 1614</strain>
    </source>
</reference>
<dbReference type="PANTHER" id="PTHR15337">
    <property type="entry name" value="ANTERIOR GRADIENT PROTEIN-RELATED"/>
    <property type="match status" value="1"/>
</dbReference>
<sequence length="149" mass="17687">MRNFLFFILFFPSILVLSQEEDTLHWLTNLEEAQKIAKKQDKSILVYFNGSDWCAPCKMLKEDFFNSEEFQQKAENLVLVMIDYPRRVDIISEAQMEYNKQVMEKYNAEKTFPKLLGLNYKGKVLAHISGYSPLRDTTHHFHFIEKILQ</sequence>
<feature type="domain" description="Thioredoxin" evidence="2">
    <location>
        <begin position="5"/>
        <end position="149"/>
    </location>
</feature>
<evidence type="ECO:0000259" key="2">
    <source>
        <dbReference type="PROSITE" id="PS51352"/>
    </source>
</evidence>
<comment type="caution">
    <text evidence="3">The sequence shown here is derived from an EMBL/GenBank/DDBJ whole genome shotgun (WGS) entry which is preliminary data.</text>
</comment>
<proteinExistence type="predicted"/>
<dbReference type="PANTHER" id="PTHR15337:SF11">
    <property type="entry name" value="THIOREDOXIN DOMAIN-CONTAINING PROTEIN"/>
    <property type="match status" value="1"/>
</dbReference>
<dbReference type="Proteomes" id="UP001138686">
    <property type="component" value="Unassembled WGS sequence"/>
</dbReference>
<accession>A0A9X1FP01</accession>
<dbReference type="Pfam" id="PF13899">
    <property type="entry name" value="Thioredoxin_7"/>
    <property type="match status" value="1"/>
</dbReference>
<evidence type="ECO:0000313" key="3">
    <source>
        <dbReference type="EMBL" id="MBW2938021.1"/>
    </source>
</evidence>
<dbReference type="EMBL" id="JAHWDP010000003">
    <property type="protein sequence ID" value="MBW2938021.1"/>
    <property type="molecule type" value="Genomic_DNA"/>
</dbReference>
<keyword evidence="4" id="KW-1185">Reference proteome</keyword>
<dbReference type="RefSeq" id="WP_219052461.1">
    <property type="nucleotide sequence ID" value="NZ_JAHWDP010000003.1"/>
</dbReference>
<protein>
    <submittedName>
        <fullName evidence="3">Thioredoxin family protein</fullName>
    </submittedName>
</protein>
<dbReference type="InterPro" id="IPR051099">
    <property type="entry name" value="AGR/TXD"/>
</dbReference>
<evidence type="ECO:0000313" key="4">
    <source>
        <dbReference type="Proteomes" id="UP001138686"/>
    </source>
</evidence>
<gene>
    <name evidence="3" type="ORF">KXJ69_07880</name>
</gene>
<organism evidence="3 4">
    <name type="scientific">Halomarinibacterium sedimenti</name>
    <dbReference type="NCBI Taxonomy" id="2857106"/>
    <lineage>
        <taxon>Bacteria</taxon>
        <taxon>Pseudomonadati</taxon>
        <taxon>Bacteroidota</taxon>
        <taxon>Flavobacteriia</taxon>
        <taxon>Flavobacteriales</taxon>
        <taxon>Flavobacteriaceae</taxon>
        <taxon>Halomarinibacterium</taxon>
    </lineage>
</organism>
<name>A0A9X1FP01_9FLAO</name>
<dbReference type="AlphaFoldDB" id="A0A9X1FP01"/>
<keyword evidence="1" id="KW-0732">Signal</keyword>
<evidence type="ECO:0000256" key="1">
    <source>
        <dbReference type="ARBA" id="ARBA00022729"/>
    </source>
</evidence>
<dbReference type="PROSITE" id="PS51352">
    <property type="entry name" value="THIOREDOXIN_2"/>
    <property type="match status" value="1"/>
</dbReference>
<dbReference type="InterPro" id="IPR013766">
    <property type="entry name" value="Thioredoxin_domain"/>
</dbReference>